<reference evidence="2 3" key="1">
    <citation type="submission" date="2022-07" db="EMBL/GenBank/DDBJ databases">
        <title>Photobacterium pectinilyticum sp. nov., a marine bacterium isolated from surface seawater of Qingdao offshore.</title>
        <authorList>
            <person name="Wang X."/>
        </authorList>
    </citation>
    <scope>NUCLEOTIDE SEQUENCE [LARGE SCALE GENOMIC DNA]</scope>
    <source>
        <strain evidence="2 3">ZSDE20</strain>
    </source>
</reference>
<comment type="caution">
    <text evidence="2">The sequence shown here is derived from an EMBL/GenBank/DDBJ whole genome shotgun (WGS) entry which is preliminary data.</text>
</comment>
<keyword evidence="1" id="KW-1133">Transmembrane helix</keyword>
<dbReference type="Proteomes" id="UP001524460">
    <property type="component" value="Unassembled WGS sequence"/>
</dbReference>
<sequence length="149" mass="16318">MCIIFAFVWLLLSVVAAVYATSKYHSGTDFFIIALLISPLGAGVLAAFLPPVDDLKTSTHDDKMACDPSIVTDEADWQDAVRFVDSVREAVEKLNDSVPLAQVDSAIDDLRSLYFQSGEAGVTSSAINMLINEAKYRELEAQQQASIWK</sequence>
<gene>
    <name evidence="2" type="ORF">NHN17_25485</name>
</gene>
<evidence type="ECO:0000256" key="1">
    <source>
        <dbReference type="SAM" id="Phobius"/>
    </source>
</evidence>
<keyword evidence="1" id="KW-0472">Membrane</keyword>
<protein>
    <submittedName>
        <fullName evidence="2">Uncharacterized protein</fullName>
    </submittedName>
</protein>
<dbReference type="EMBL" id="JANEYT010000159">
    <property type="protein sequence ID" value="MCQ1061372.1"/>
    <property type="molecule type" value="Genomic_DNA"/>
</dbReference>
<evidence type="ECO:0000313" key="3">
    <source>
        <dbReference type="Proteomes" id="UP001524460"/>
    </source>
</evidence>
<keyword evidence="1" id="KW-0812">Transmembrane</keyword>
<keyword evidence="3" id="KW-1185">Reference proteome</keyword>
<feature type="transmembrane region" description="Helical" evidence="1">
    <location>
        <begin position="30"/>
        <end position="49"/>
    </location>
</feature>
<organism evidence="2 3">
    <name type="scientific">Photobacterium pectinilyticum</name>
    <dbReference type="NCBI Taxonomy" id="2906793"/>
    <lineage>
        <taxon>Bacteria</taxon>
        <taxon>Pseudomonadati</taxon>
        <taxon>Pseudomonadota</taxon>
        <taxon>Gammaproteobacteria</taxon>
        <taxon>Vibrionales</taxon>
        <taxon>Vibrionaceae</taxon>
        <taxon>Photobacterium</taxon>
    </lineage>
</organism>
<name>A0ABT1N9G1_9GAMM</name>
<proteinExistence type="predicted"/>
<dbReference type="RefSeq" id="WP_255045491.1">
    <property type="nucleotide sequence ID" value="NZ_JANEYT010000159.1"/>
</dbReference>
<evidence type="ECO:0000313" key="2">
    <source>
        <dbReference type="EMBL" id="MCQ1061372.1"/>
    </source>
</evidence>
<accession>A0ABT1N9G1</accession>